<dbReference type="OrthoDB" id="6133115at2759"/>
<keyword evidence="10" id="KW-1185">Reference proteome</keyword>
<reference evidence="9 10" key="1">
    <citation type="submission" date="2014-06" db="EMBL/GenBank/DDBJ databases">
        <title>The Genome of the Aflatoxigenic Filamentous Fungus Aspergillus nomius.</title>
        <authorList>
            <person name="Moore M.G."/>
            <person name="Shannon B.M."/>
            <person name="Brian M.M."/>
        </authorList>
    </citation>
    <scope>NUCLEOTIDE SEQUENCE [LARGE SCALE GENOMIC DNA]</scope>
    <source>
        <strain evidence="9 10">NRRL 13137</strain>
    </source>
</reference>
<dbReference type="PANTHER" id="PTHR48022:SF68">
    <property type="entry name" value="MAJOR FACILITATOR SUPERFAMILY (MFS) PROFILE DOMAIN-CONTAINING PROTEIN-RELATED"/>
    <property type="match status" value="1"/>
</dbReference>
<evidence type="ECO:0000256" key="4">
    <source>
        <dbReference type="ARBA" id="ARBA00022692"/>
    </source>
</evidence>
<dbReference type="InterPro" id="IPR050360">
    <property type="entry name" value="MFS_Sugar_Transporters"/>
</dbReference>
<dbReference type="GeneID" id="26801820"/>
<dbReference type="RefSeq" id="XP_015412444.1">
    <property type="nucleotide sequence ID" value="XM_015545274.1"/>
</dbReference>
<comment type="subcellular location">
    <subcellularLocation>
        <location evidence="1">Membrane</location>
        <topology evidence="1">Multi-pass membrane protein</topology>
    </subcellularLocation>
</comment>
<dbReference type="SUPFAM" id="SSF103473">
    <property type="entry name" value="MFS general substrate transporter"/>
    <property type="match status" value="1"/>
</dbReference>
<feature type="transmembrane region" description="Helical" evidence="7">
    <location>
        <begin position="75"/>
        <end position="93"/>
    </location>
</feature>
<evidence type="ECO:0000256" key="3">
    <source>
        <dbReference type="ARBA" id="ARBA00022448"/>
    </source>
</evidence>
<sequence length="519" mass="56364">MAKRAFLGLRGTRLTTMIILVAGAEFLLFGYDQGVVGGILNLPSFTNTFPTLCTTASCLEGMTFAEKDTRSTTQGIVVACYNLGCLAGALSTFKLGNRFGRRRPIFLGCLIVSIGAILQASASTLVQFIIGRVICGLGTGLNTATVPVWQAECTKPHQRGPIMAIGTSLVPAGVMVSYWVDFGLSYAEPSPAAWRFPIALQLVLVLKGQREEAAEVLGALYDLPDRDEAILQNLNAIDATIEAEASTYWLAVFREGPTRARTQTLMAISIQIMSQFSGINVITFYATPIFQNEIGLTPFVSRVLSGCPGTAGFIAAMGSIPLIKYVGRRHVMLLNLGGMGMSMIALAVTEKIRDYTSGIVAAVFVLIFMISFGLGFAQIPWIYPAEITPLATCVQANALSTATNWTSVFIVVMITPIALNNIGWRTYLIFACCSAFFMVIAYCCFPETRNRSLEEIELIFSESSGLFGAVKQARLTRRQFDKKGEPIKNVVATLNISKTHEDSGRTNDLSRWGFMWKGA</sequence>
<feature type="transmembrane region" description="Helical" evidence="7">
    <location>
        <begin position="128"/>
        <end position="149"/>
    </location>
</feature>
<organism evidence="9 10">
    <name type="scientific">Aspergillus nomiae NRRL (strain ATCC 15546 / NRRL 13137 / CBS 260.88 / M93)</name>
    <dbReference type="NCBI Taxonomy" id="1509407"/>
    <lineage>
        <taxon>Eukaryota</taxon>
        <taxon>Fungi</taxon>
        <taxon>Dikarya</taxon>
        <taxon>Ascomycota</taxon>
        <taxon>Pezizomycotina</taxon>
        <taxon>Eurotiomycetes</taxon>
        <taxon>Eurotiomycetidae</taxon>
        <taxon>Eurotiales</taxon>
        <taxon>Aspergillaceae</taxon>
        <taxon>Aspergillus</taxon>
        <taxon>Aspergillus subgen. Circumdati</taxon>
    </lineage>
</organism>
<dbReference type="AlphaFoldDB" id="A0A0L1JIE2"/>
<accession>A0A0L1JIE2</accession>
<keyword evidence="6 7" id="KW-0472">Membrane</keyword>
<dbReference type="Gene3D" id="1.20.1250.20">
    <property type="entry name" value="MFS general substrate transporter like domains"/>
    <property type="match status" value="1"/>
</dbReference>
<comment type="similarity">
    <text evidence="2">Belongs to the major facilitator superfamily. Sugar transporter (TC 2.A.1.1) family.</text>
</comment>
<keyword evidence="4 7" id="KW-0812">Transmembrane</keyword>
<evidence type="ECO:0000256" key="1">
    <source>
        <dbReference type="ARBA" id="ARBA00004141"/>
    </source>
</evidence>
<evidence type="ECO:0000259" key="8">
    <source>
        <dbReference type="PROSITE" id="PS50850"/>
    </source>
</evidence>
<dbReference type="Proteomes" id="UP000037505">
    <property type="component" value="Unassembled WGS sequence"/>
</dbReference>
<feature type="transmembrane region" description="Helical" evidence="7">
    <location>
        <begin position="12"/>
        <end position="31"/>
    </location>
</feature>
<feature type="transmembrane region" description="Helical" evidence="7">
    <location>
        <begin position="424"/>
        <end position="445"/>
    </location>
</feature>
<keyword evidence="5 7" id="KW-1133">Transmembrane helix</keyword>
<feature type="transmembrane region" description="Helical" evidence="7">
    <location>
        <begin position="299"/>
        <end position="320"/>
    </location>
</feature>
<evidence type="ECO:0000256" key="6">
    <source>
        <dbReference type="ARBA" id="ARBA00023136"/>
    </source>
</evidence>
<dbReference type="InterPro" id="IPR005828">
    <property type="entry name" value="MFS_sugar_transport-like"/>
</dbReference>
<dbReference type="GO" id="GO:0016020">
    <property type="term" value="C:membrane"/>
    <property type="evidence" value="ECO:0007669"/>
    <property type="project" value="UniProtKB-SubCell"/>
</dbReference>
<feature type="transmembrane region" description="Helical" evidence="7">
    <location>
        <begin position="355"/>
        <end position="377"/>
    </location>
</feature>
<dbReference type="PANTHER" id="PTHR48022">
    <property type="entry name" value="PLASTIDIC GLUCOSE TRANSPORTER 4"/>
    <property type="match status" value="1"/>
</dbReference>
<feature type="domain" description="Major facilitator superfamily (MFS) profile" evidence="8">
    <location>
        <begin position="18"/>
        <end position="449"/>
    </location>
</feature>
<feature type="transmembrane region" description="Helical" evidence="7">
    <location>
        <begin position="398"/>
        <end position="418"/>
    </location>
</feature>
<feature type="transmembrane region" description="Helical" evidence="7">
    <location>
        <begin position="264"/>
        <end position="287"/>
    </location>
</feature>
<feature type="transmembrane region" description="Helical" evidence="7">
    <location>
        <begin position="332"/>
        <end position="349"/>
    </location>
</feature>
<protein>
    <recommendedName>
        <fullName evidence="8">Major facilitator superfamily (MFS) profile domain-containing protein</fullName>
    </recommendedName>
</protein>
<evidence type="ECO:0000256" key="7">
    <source>
        <dbReference type="SAM" id="Phobius"/>
    </source>
</evidence>
<evidence type="ECO:0000256" key="2">
    <source>
        <dbReference type="ARBA" id="ARBA00010992"/>
    </source>
</evidence>
<keyword evidence="3" id="KW-0813">Transport</keyword>
<dbReference type="PRINTS" id="PR00171">
    <property type="entry name" value="SUGRTRNSPORT"/>
</dbReference>
<dbReference type="InterPro" id="IPR020846">
    <property type="entry name" value="MFS_dom"/>
</dbReference>
<gene>
    <name evidence="9" type="ORF">ANOM_000016</name>
</gene>
<evidence type="ECO:0000256" key="5">
    <source>
        <dbReference type="ARBA" id="ARBA00022989"/>
    </source>
</evidence>
<evidence type="ECO:0000313" key="10">
    <source>
        <dbReference type="Proteomes" id="UP000037505"/>
    </source>
</evidence>
<comment type="caution">
    <text evidence="9">The sequence shown here is derived from an EMBL/GenBank/DDBJ whole genome shotgun (WGS) entry which is preliminary data.</text>
</comment>
<evidence type="ECO:0000313" key="9">
    <source>
        <dbReference type="EMBL" id="KNG91521.1"/>
    </source>
</evidence>
<dbReference type="InterPro" id="IPR036259">
    <property type="entry name" value="MFS_trans_sf"/>
</dbReference>
<name>A0A0L1JIE2_ASPN3</name>
<feature type="transmembrane region" description="Helical" evidence="7">
    <location>
        <begin position="105"/>
        <end position="122"/>
    </location>
</feature>
<dbReference type="InterPro" id="IPR003663">
    <property type="entry name" value="Sugar/inositol_transpt"/>
</dbReference>
<dbReference type="GO" id="GO:0005351">
    <property type="term" value="F:carbohydrate:proton symporter activity"/>
    <property type="evidence" value="ECO:0007669"/>
    <property type="project" value="TreeGrafter"/>
</dbReference>
<proteinExistence type="inferred from homology"/>
<dbReference type="PROSITE" id="PS50850">
    <property type="entry name" value="MFS"/>
    <property type="match status" value="1"/>
</dbReference>
<dbReference type="Pfam" id="PF00083">
    <property type="entry name" value="Sugar_tr"/>
    <property type="match status" value="1"/>
</dbReference>
<dbReference type="EMBL" id="JNOM01000002">
    <property type="protein sequence ID" value="KNG91521.1"/>
    <property type="molecule type" value="Genomic_DNA"/>
</dbReference>